<dbReference type="InterPro" id="IPR027417">
    <property type="entry name" value="P-loop_NTPase"/>
</dbReference>
<evidence type="ECO:0000256" key="8">
    <source>
        <dbReference type="ARBA" id="ARBA00048555"/>
    </source>
</evidence>
<evidence type="ECO:0000256" key="4">
    <source>
        <dbReference type="ARBA" id="ARBA00024929"/>
    </source>
</evidence>
<evidence type="ECO:0000313" key="10">
    <source>
        <dbReference type="EMBL" id="HIZ90441.1"/>
    </source>
</evidence>
<reference evidence="10" key="1">
    <citation type="journal article" date="2021" name="PeerJ">
        <title>Extensive microbial diversity within the chicken gut microbiome revealed by metagenomics and culture.</title>
        <authorList>
            <person name="Gilroy R."/>
            <person name="Ravi A."/>
            <person name="Getino M."/>
            <person name="Pursley I."/>
            <person name="Horton D.L."/>
            <person name="Alikhan N.F."/>
            <person name="Baker D."/>
            <person name="Gharbi K."/>
            <person name="Hall N."/>
            <person name="Watson M."/>
            <person name="Adriaenssens E.M."/>
            <person name="Foster-Nyarko E."/>
            <person name="Jarju S."/>
            <person name="Secka A."/>
            <person name="Antonio M."/>
            <person name="Oren A."/>
            <person name="Chaudhuri R.R."/>
            <person name="La Ragione R."/>
            <person name="Hildebrand F."/>
            <person name="Pallen M.J."/>
        </authorList>
    </citation>
    <scope>NUCLEOTIDE SEQUENCE</scope>
    <source>
        <strain evidence="10">ChiW4-1371</strain>
    </source>
</reference>
<dbReference type="GO" id="GO:0008817">
    <property type="term" value="F:corrinoid adenosyltransferase activity"/>
    <property type="evidence" value="ECO:0007669"/>
    <property type="project" value="UniProtKB-EC"/>
</dbReference>
<dbReference type="AlphaFoldDB" id="A0A9D2KCS3"/>
<evidence type="ECO:0000256" key="3">
    <source>
        <dbReference type="ARBA" id="ARBA00012454"/>
    </source>
</evidence>
<dbReference type="SUPFAM" id="SSF52540">
    <property type="entry name" value="P-loop containing nucleoside triphosphate hydrolases"/>
    <property type="match status" value="1"/>
</dbReference>
<name>A0A9D2KCS3_9BACT</name>
<organism evidence="10 11">
    <name type="scientific">Candidatus Mucispirillum faecigallinarum</name>
    <dbReference type="NCBI Taxonomy" id="2838699"/>
    <lineage>
        <taxon>Bacteria</taxon>
        <taxon>Pseudomonadati</taxon>
        <taxon>Deferribacterota</taxon>
        <taxon>Deferribacteres</taxon>
        <taxon>Deferribacterales</taxon>
        <taxon>Mucispirillaceae</taxon>
        <taxon>Mucispirillum</taxon>
    </lineage>
</organism>
<dbReference type="EMBL" id="DXAQ01000163">
    <property type="protein sequence ID" value="HIZ90441.1"/>
    <property type="molecule type" value="Genomic_DNA"/>
</dbReference>
<protein>
    <recommendedName>
        <fullName evidence="3">corrinoid adenosyltransferase</fullName>
        <ecNumber evidence="3">2.5.1.17</ecNumber>
    </recommendedName>
    <alternativeName>
        <fullName evidence="5">Cob(II)alamin adenosyltransferase</fullName>
    </alternativeName>
    <alternativeName>
        <fullName evidence="7">Cob(II)yrinic acid a,c-diamide adenosyltransferase</fullName>
    </alternativeName>
    <alternativeName>
        <fullName evidence="6">Cobinamide/cobalamin adenosyltransferase</fullName>
    </alternativeName>
</protein>
<comment type="catalytic activity">
    <reaction evidence="9">
        <text>2 cob(II)alamin + reduced [electron-transfer flavoprotein] + 2 ATP = 2 adenosylcob(III)alamin + 2 triphosphate + oxidized [electron-transfer flavoprotein] + 3 H(+)</text>
        <dbReference type="Rhea" id="RHEA:28671"/>
        <dbReference type="Rhea" id="RHEA-COMP:10685"/>
        <dbReference type="Rhea" id="RHEA-COMP:10686"/>
        <dbReference type="ChEBI" id="CHEBI:15378"/>
        <dbReference type="ChEBI" id="CHEBI:16304"/>
        <dbReference type="ChEBI" id="CHEBI:18036"/>
        <dbReference type="ChEBI" id="CHEBI:18408"/>
        <dbReference type="ChEBI" id="CHEBI:30616"/>
        <dbReference type="ChEBI" id="CHEBI:57692"/>
        <dbReference type="ChEBI" id="CHEBI:58307"/>
        <dbReference type="EC" id="2.5.1.17"/>
    </reaction>
</comment>
<evidence type="ECO:0000313" key="11">
    <source>
        <dbReference type="Proteomes" id="UP000824176"/>
    </source>
</evidence>
<dbReference type="InterPro" id="IPR003724">
    <property type="entry name" value="CblAdoTrfase_CobA"/>
</dbReference>
<comment type="catalytic activity">
    <reaction evidence="8">
        <text>2 cob(II)yrinate a,c diamide + reduced [electron-transfer flavoprotein] + 2 ATP = 2 adenosylcob(III)yrinate a,c-diamide + 2 triphosphate + oxidized [electron-transfer flavoprotein] + 3 H(+)</text>
        <dbReference type="Rhea" id="RHEA:11528"/>
        <dbReference type="Rhea" id="RHEA-COMP:10685"/>
        <dbReference type="Rhea" id="RHEA-COMP:10686"/>
        <dbReference type="ChEBI" id="CHEBI:15378"/>
        <dbReference type="ChEBI" id="CHEBI:18036"/>
        <dbReference type="ChEBI" id="CHEBI:30616"/>
        <dbReference type="ChEBI" id="CHEBI:57692"/>
        <dbReference type="ChEBI" id="CHEBI:58307"/>
        <dbReference type="ChEBI" id="CHEBI:58503"/>
        <dbReference type="ChEBI" id="CHEBI:58537"/>
        <dbReference type="EC" id="2.5.1.17"/>
    </reaction>
</comment>
<evidence type="ECO:0000256" key="1">
    <source>
        <dbReference type="ARBA" id="ARBA00005121"/>
    </source>
</evidence>
<evidence type="ECO:0000256" key="2">
    <source>
        <dbReference type="ARBA" id="ARBA00007487"/>
    </source>
</evidence>
<evidence type="ECO:0000256" key="6">
    <source>
        <dbReference type="ARBA" id="ARBA00033334"/>
    </source>
</evidence>
<gene>
    <name evidence="10" type="ORF">H9804_10895</name>
</gene>
<comment type="caution">
    <text evidence="10">The sequence shown here is derived from an EMBL/GenBank/DDBJ whole genome shotgun (WGS) entry which is preliminary data.</text>
</comment>
<accession>A0A9D2KCS3</accession>
<evidence type="ECO:0000256" key="7">
    <source>
        <dbReference type="ARBA" id="ARBA00033354"/>
    </source>
</evidence>
<dbReference type="PIRSF" id="PIRSF015617">
    <property type="entry name" value="Adensltrnsf_CobA"/>
    <property type="match status" value="1"/>
</dbReference>
<dbReference type="Pfam" id="PF02572">
    <property type="entry name" value="CobA_CobO_BtuR"/>
    <property type="match status" value="1"/>
</dbReference>
<sequence length="177" mass="19866">MAKDKGLIHIYCGENKGKTTAAVGLAVRSFGSGFKVIFSQFLKTSPSGELVSFEKLGIKVHRITKPKGFTWEMNEDELKLLKIEQDKLFKEVTSLVEGDGDKTILICDELIGAYAGNHIDREMVMEFLNNKPKNLEVVMTGRNPGEELMEIADYITEMKKIKHPMDKGINARKGIEM</sequence>
<comment type="similarity">
    <text evidence="2">Belongs to the Cob(I)alamin adenosyltransferase family.</text>
</comment>
<evidence type="ECO:0000256" key="5">
    <source>
        <dbReference type="ARBA" id="ARBA00031529"/>
    </source>
</evidence>
<dbReference type="Proteomes" id="UP000824176">
    <property type="component" value="Unassembled WGS sequence"/>
</dbReference>
<dbReference type="Gene3D" id="3.40.50.300">
    <property type="entry name" value="P-loop containing nucleotide triphosphate hydrolases"/>
    <property type="match status" value="1"/>
</dbReference>
<reference evidence="10" key="2">
    <citation type="submission" date="2021-04" db="EMBL/GenBank/DDBJ databases">
        <authorList>
            <person name="Gilroy R."/>
        </authorList>
    </citation>
    <scope>NUCLEOTIDE SEQUENCE</scope>
    <source>
        <strain evidence="10">ChiW4-1371</strain>
    </source>
</reference>
<evidence type="ECO:0000256" key="9">
    <source>
        <dbReference type="ARBA" id="ARBA00048692"/>
    </source>
</evidence>
<dbReference type="PANTHER" id="PTHR46638">
    <property type="entry name" value="CORRINOID ADENOSYLTRANSFERASE"/>
    <property type="match status" value="1"/>
</dbReference>
<comment type="function">
    <text evidence="4">Required for both de novo synthesis of the corrin ring for the assimilation of exogenous corrinoids. Participates in the adenosylation of a variety of incomplete and complete corrinoids.</text>
</comment>
<proteinExistence type="inferred from homology"/>
<dbReference type="EC" id="2.5.1.17" evidence="3"/>
<dbReference type="GO" id="GO:0009236">
    <property type="term" value="P:cobalamin biosynthetic process"/>
    <property type="evidence" value="ECO:0007669"/>
    <property type="project" value="InterPro"/>
</dbReference>
<dbReference type="PANTHER" id="PTHR46638:SF1">
    <property type="entry name" value="CORRINOID ADENOSYLTRANSFERASE"/>
    <property type="match status" value="1"/>
</dbReference>
<dbReference type="GO" id="GO:0005524">
    <property type="term" value="F:ATP binding"/>
    <property type="evidence" value="ECO:0007669"/>
    <property type="project" value="InterPro"/>
</dbReference>
<comment type="pathway">
    <text evidence="1">Cofactor biosynthesis; adenosylcobalamin biosynthesis; adenosylcobalamin from cob(II)yrinate a,c-diamide: step 2/7.</text>
</comment>